<evidence type="ECO:0000313" key="10">
    <source>
        <dbReference type="EMBL" id="KAL2853943.1"/>
    </source>
</evidence>
<evidence type="ECO:0000256" key="1">
    <source>
        <dbReference type="ARBA" id="ARBA00004123"/>
    </source>
</evidence>
<keyword evidence="4 7" id="KW-0747">Spliceosome</keyword>
<comment type="function">
    <text evidence="7">Involved in pre-mRNA splicing.</text>
</comment>
<dbReference type="InterPro" id="IPR021715">
    <property type="entry name" value="Slu7_dom"/>
</dbReference>
<sequence>MSRKPADVASKERNEYIPAFISKKPFYVDDDSSANDYLEHQRLHKSTADQSKWYERGKRAGPAATKYRKGACENCGAMTHKTKECLSRPRKQGAKWTGKDIQADEVIQNVDLGWDAKRDRWNGYDAGEYRQVVEEYEELEKLKRQTKKDSTADKGANDDLDEDAAGQEARYAEESDMGRQQSTATRNLRIREDTAKYLLNLDLDSAKYDPKTRRMVDMGAQEDMAAALVAEENFVRSSGDAAEFERAQRYAWEAQERGIQKIHLQANPTSGEIMRKKELAEETAKRETQRKTLLEKYGGEQHLKPTPLSDTMVVENERFVEYDETGAIKGAPKKVAKSKYPEDILTNNHKSVWGSWWHNFQWGYACCFSTVKNSYCTGEEGKRAFEDAGNMLLLPEVETEKPSPNTNAPVSPLEAPSSGSPSQQRDTTTKKRTLMEVQTGISEEEFESYKRGRLAADDPMASFMGKDDVQ</sequence>
<dbReference type="Pfam" id="PF11708">
    <property type="entry name" value="Slu7"/>
    <property type="match status" value="1"/>
</dbReference>
<evidence type="ECO:0000256" key="8">
    <source>
        <dbReference type="SAM" id="MobiDB-lite"/>
    </source>
</evidence>
<comment type="subcellular location">
    <subcellularLocation>
        <location evidence="1 7">Nucleus</location>
    </subcellularLocation>
</comment>
<feature type="compositionally biased region" description="Basic and acidic residues" evidence="8">
    <location>
        <begin position="141"/>
        <end position="157"/>
    </location>
</feature>
<dbReference type="PANTHER" id="PTHR12942">
    <property type="entry name" value="STEP II SPLICING FACTOR SLU7"/>
    <property type="match status" value="1"/>
</dbReference>
<evidence type="ECO:0000256" key="4">
    <source>
        <dbReference type="ARBA" id="ARBA00022728"/>
    </source>
</evidence>
<dbReference type="Proteomes" id="UP001610446">
    <property type="component" value="Unassembled WGS sequence"/>
</dbReference>
<comment type="subunit">
    <text evidence="7">Associated with the spliceosome.</text>
</comment>
<evidence type="ECO:0000259" key="9">
    <source>
        <dbReference type="Pfam" id="PF11708"/>
    </source>
</evidence>
<comment type="similarity">
    <text evidence="2 7">Belongs to the SLU7 family.</text>
</comment>
<feature type="region of interest" description="Disordered" evidence="8">
    <location>
        <begin position="141"/>
        <end position="186"/>
    </location>
</feature>
<dbReference type="InterPro" id="IPR039974">
    <property type="entry name" value="Splicing_factor_SLU7"/>
</dbReference>
<keyword evidence="3 7" id="KW-0507">mRNA processing</keyword>
<feature type="compositionally biased region" description="Polar residues" evidence="8">
    <location>
        <begin position="417"/>
        <end position="426"/>
    </location>
</feature>
<keyword evidence="5 7" id="KW-0508">mRNA splicing</keyword>
<feature type="compositionally biased region" description="Basic and acidic residues" evidence="8">
    <location>
        <begin position="447"/>
        <end position="456"/>
    </location>
</feature>
<organism evidence="10 11">
    <name type="scientific">Aspergillus pseudoustus</name>
    <dbReference type="NCBI Taxonomy" id="1810923"/>
    <lineage>
        <taxon>Eukaryota</taxon>
        <taxon>Fungi</taxon>
        <taxon>Dikarya</taxon>
        <taxon>Ascomycota</taxon>
        <taxon>Pezizomycotina</taxon>
        <taxon>Eurotiomycetes</taxon>
        <taxon>Eurotiomycetidae</taxon>
        <taxon>Eurotiales</taxon>
        <taxon>Aspergillaceae</taxon>
        <taxon>Aspergillus</taxon>
        <taxon>Aspergillus subgen. Nidulantes</taxon>
    </lineage>
</organism>
<accession>A0ABR4KNU2</accession>
<keyword evidence="11" id="KW-1185">Reference proteome</keyword>
<evidence type="ECO:0000256" key="6">
    <source>
        <dbReference type="ARBA" id="ARBA00023242"/>
    </source>
</evidence>
<gene>
    <name evidence="10" type="ORF">BJY01DRAFT_206189</name>
</gene>
<dbReference type="PANTHER" id="PTHR12942:SF2">
    <property type="entry name" value="PRE-MRNA-SPLICING FACTOR SLU7"/>
    <property type="match status" value="1"/>
</dbReference>
<proteinExistence type="inferred from homology"/>
<reference evidence="10 11" key="1">
    <citation type="submission" date="2024-07" db="EMBL/GenBank/DDBJ databases">
        <title>Section-level genome sequencing and comparative genomics of Aspergillus sections Usti and Cavernicolus.</title>
        <authorList>
            <consortium name="Lawrence Berkeley National Laboratory"/>
            <person name="Nybo J.L."/>
            <person name="Vesth T.C."/>
            <person name="Theobald S."/>
            <person name="Frisvad J.C."/>
            <person name="Larsen T.O."/>
            <person name="Kjaerboelling I."/>
            <person name="Rothschild-Mancinelli K."/>
            <person name="Lyhne E.K."/>
            <person name="Kogle M.E."/>
            <person name="Barry K."/>
            <person name="Clum A."/>
            <person name="Na H."/>
            <person name="Ledsgaard L."/>
            <person name="Lin J."/>
            <person name="Lipzen A."/>
            <person name="Kuo A."/>
            <person name="Riley R."/>
            <person name="Mondo S."/>
            <person name="Labutti K."/>
            <person name="Haridas S."/>
            <person name="Pangalinan J."/>
            <person name="Salamov A.A."/>
            <person name="Simmons B.A."/>
            <person name="Magnuson J.K."/>
            <person name="Chen J."/>
            <person name="Drula E."/>
            <person name="Henrissat B."/>
            <person name="Wiebenga A."/>
            <person name="Lubbers R.J."/>
            <person name="Gomes A.C."/>
            <person name="Makela M.R."/>
            <person name="Stajich J."/>
            <person name="Grigoriev I.V."/>
            <person name="Mortensen U.H."/>
            <person name="De Vries R.P."/>
            <person name="Baker S.E."/>
            <person name="Andersen M.R."/>
        </authorList>
    </citation>
    <scope>NUCLEOTIDE SEQUENCE [LARGE SCALE GENOMIC DNA]</scope>
    <source>
        <strain evidence="10 11">CBS 123904</strain>
    </source>
</reference>
<dbReference type="EMBL" id="JBFXLU010000017">
    <property type="protein sequence ID" value="KAL2853943.1"/>
    <property type="molecule type" value="Genomic_DNA"/>
</dbReference>
<comment type="caution">
    <text evidence="10">The sequence shown here is derived from an EMBL/GenBank/DDBJ whole genome shotgun (WGS) entry which is preliminary data.</text>
</comment>
<protein>
    <recommendedName>
        <fullName evidence="7">Pre-mRNA-splicing factor SLU7</fullName>
    </recommendedName>
</protein>
<feature type="domain" description="Pre-mRNA-splicing factor SLU7" evidence="9">
    <location>
        <begin position="112"/>
        <end position="355"/>
    </location>
</feature>
<evidence type="ECO:0000256" key="3">
    <source>
        <dbReference type="ARBA" id="ARBA00022664"/>
    </source>
</evidence>
<name>A0ABR4KNU2_9EURO</name>
<feature type="region of interest" description="Disordered" evidence="8">
    <location>
        <begin position="399"/>
        <end position="470"/>
    </location>
</feature>
<evidence type="ECO:0000256" key="7">
    <source>
        <dbReference type="RuleBase" id="RU367071"/>
    </source>
</evidence>
<evidence type="ECO:0000256" key="5">
    <source>
        <dbReference type="ARBA" id="ARBA00023187"/>
    </source>
</evidence>
<evidence type="ECO:0000256" key="2">
    <source>
        <dbReference type="ARBA" id="ARBA00007203"/>
    </source>
</evidence>
<evidence type="ECO:0000313" key="11">
    <source>
        <dbReference type="Proteomes" id="UP001610446"/>
    </source>
</evidence>
<keyword evidence="6 7" id="KW-0539">Nucleus</keyword>